<evidence type="ECO:0000256" key="9">
    <source>
        <dbReference type="ARBA" id="ARBA00023136"/>
    </source>
</evidence>
<keyword evidence="3 12" id="KW-0813">Transport</keyword>
<keyword evidence="4 12" id="KW-1134">Transmembrane beta strand</keyword>
<evidence type="ECO:0000256" key="4">
    <source>
        <dbReference type="ARBA" id="ARBA00022452"/>
    </source>
</evidence>
<dbReference type="Pfam" id="PF07715">
    <property type="entry name" value="Plug"/>
    <property type="match status" value="1"/>
</dbReference>
<dbReference type="RefSeq" id="WP_056418685.1">
    <property type="nucleotide sequence ID" value="NZ_QAOG01000007.1"/>
</dbReference>
<evidence type="ECO:0000256" key="5">
    <source>
        <dbReference type="ARBA" id="ARBA00022692"/>
    </source>
</evidence>
<evidence type="ECO:0000256" key="10">
    <source>
        <dbReference type="ARBA" id="ARBA00023170"/>
    </source>
</evidence>
<evidence type="ECO:0000313" key="17">
    <source>
        <dbReference type="Proteomes" id="UP000244189"/>
    </source>
</evidence>
<dbReference type="PANTHER" id="PTHR32552">
    <property type="entry name" value="FERRICHROME IRON RECEPTOR-RELATED"/>
    <property type="match status" value="1"/>
</dbReference>
<reference evidence="16 17" key="1">
    <citation type="submission" date="2018-04" db="EMBL/GenBank/DDBJ databases">
        <title>Genomic Encyclopedia of Type Strains, Phase III (KMG-III): the genomes of soil and plant-associated and newly described type strains.</title>
        <authorList>
            <person name="Whitman W."/>
        </authorList>
    </citation>
    <scope>NUCLEOTIDE SEQUENCE [LARGE SCALE GENOMIC DNA]</scope>
    <source>
        <strain evidence="16 17">MA101b</strain>
    </source>
</reference>
<accession>A0A2T5GH56</accession>
<gene>
    <name evidence="16" type="ORF">C8J26_3528</name>
</gene>
<evidence type="ECO:0000256" key="8">
    <source>
        <dbReference type="ARBA" id="ARBA00023077"/>
    </source>
</evidence>
<keyword evidence="7" id="KW-0406">Ion transport</keyword>
<organism evidence="16 17">
    <name type="scientific">Sphingomonas aurantiaca</name>
    <dbReference type="NCBI Taxonomy" id="185949"/>
    <lineage>
        <taxon>Bacteria</taxon>
        <taxon>Pseudomonadati</taxon>
        <taxon>Pseudomonadota</taxon>
        <taxon>Alphaproteobacteria</taxon>
        <taxon>Sphingomonadales</taxon>
        <taxon>Sphingomonadaceae</taxon>
        <taxon>Sphingomonas</taxon>
    </lineage>
</organism>
<evidence type="ECO:0000256" key="1">
    <source>
        <dbReference type="ARBA" id="ARBA00004571"/>
    </source>
</evidence>
<keyword evidence="5 12" id="KW-0812">Transmembrane</keyword>
<dbReference type="CDD" id="cd01347">
    <property type="entry name" value="ligand_gated_channel"/>
    <property type="match status" value="1"/>
</dbReference>
<dbReference type="PROSITE" id="PS52016">
    <property type="entry name" value="TONB_DEPENDENT_REC_3"/>
    <property type="match status" value="1"/>
</dbReference>
<evidence type="ECO:0000256" key="7">
    <source>
        <dbReference type="ARBA" id="ARBA00023065"/>
    </source>
</evidence>
<dbReference type="InterPro" id="IPR012910">
    <property type="entry name" value="Plug_dom"/>
</dbReference>
<feature type="domain" description="TonB-dependent receptor plug" evidence="15">
    <location>
        <begin position="61"/>
        <end position="164"/>
    </location>
</feature>
<evidence type="ECO:0000256" key="2">
    <source>
        <dbReference type="ARBA" id="ARBA00009810"/>
    </source>
</evidence>
<evidence type="ECO:0000256" key="3">
    <source>
        <dbReference type="ARBA" id="ARBA00022448"/>
    </source>
</evidence>
<dbReference type="InterPro" id="IPR010105">
    <property type="entry name" value="TonB_sidphr_rcpt"/>
</dbReference>
<dbReference type="GO" id="GO:0015891">
    <property type="term" value="P:siderophore transport"/>
    <property type="evidence" value="ECO:0007669"/>
    <property type="project" value="InterPro"/>
</dbReference>
<dbReference type="Proteomes" id="UP000244189">
    <property type="component" value="Unassembled WGS sequence"/>
</dbReference>
<comment type="caution">
    <text evidence="16">The sequence shown here is derived from an EMBL/GenBank/DDBJ whole genome shotgun (WGS) entry which is preliminary data.</text>
</comment>
<proteinExistence type="inferred from homology"/>
<name>A0A2T5GH56_9SPHN</name>
<dbReference type="AlphaFoldDB" id="A0A2T5GH56"/>
<keyword evidence="10 16" id="KW-0675">Receptor</keyword>
<keyword evidence="9 12" id="KW-0472">Membrane</keyword>
<comment type="subcellular location">
    <subcellularLocation>
        <location evidence="1 12">Cell outer membrane</location>
        <topology evidence="1 12">Multi-pass membrane protein</topology>
    </subcellularLocation>
</comment>
<dbReference type="SUPFAM" id="SSF56935">
    <property type="entry name" value="Porins"/>
    <property type="match status" value="1"/>
</dbReference>
<evidence type="ECO:0000256" key="6">
    <source>
        <dbReference type="ARBA" id="ARBA00022729"/>
    </source>
</evidence>
<comment type="similarity">
    <text evidence="2 12 13">Belongs to the TonB-dependent receptor family.</text>
</comment>
<keyword evidence="6" id="KW-0732">Signal</keyword>
<dbReference type="GO" id="GO:0038023">
    <property type="term" value="F:signaling receptor activity"/>
    <property type="evidence" value="ECO:0007669"/>
    <property type="project" value="InterPro"/>
</dbReference>
<dbReference type="InterPro" id="IPR037066">
    <property type="entry name" value="Plug_dom_sf"/>
</dbReference>
<dbReference type="GO" id="GO:0009279">
    <property type="term" value="C:cell outer membrane"/>
    <property type="evidence" value="ECO:0007669"/>
    <property type="project" value="UniProtKB-SubCell"/>
</dbReference>
<dbReference type="InterPro" id="IPR036942">
    <property type="entry name" value="Beta-barrel_TonB_sf"/>
</dbReference>
<keyword evidence="8 13" id="KW-0798">TonB box</keyword>
<protein>
    <submittedName>
        <fullName evidence="16">Iron complex outermembrane receptor protein</fullName>
    </submittedName>
</protein>
<keyword evidence="11 12" id="KW-0998">Cell outer membrane</keyword>
<dbReference type="InterPro" id="IPR039426">
    <property type="entry name" value="TonB-dep_rcpt-like"/>
</dbReference>
<dbReference type="Gene3D" id="2.170.130.10">
    <property type="entry name" value="TonB-dependent receptor, plug domain"/>
    <property type="match status" value="1"/>
</dbReference>
<dbReference type="InterPro" id="IPR000531">
    <property type="entry name" value="Beta-barrel_TonB"/>
</dbReference>
<dbReference type="GO" id="GO:0015344">
    <property type="term" value="F:siderophore uptake transmembrane transporter activity"/>
    <property type="evidence" value="ECO:0007669"/>
    <property type="project" value="TreeGrafter"/>
</dbReference>
<dbReference type="EMBL" id="QAOG01000007">
    <property type="protein sequence ID" value="PTQ58659.1"/>
    <property type="molecule type" value="Genomic_DNA"/>
</dbReference>
<evidence type="ECO:0000256" key="13">
    <source>
        <dbReference type="RuleBase" id="RU003357"/>
    </source>
</evidence>
<keyword evidence="17" id="KW-1185">Reference proteome</keyword>
<dbReference type="PANTHER" id="PTHR32552:SF90">
    <property type="entry name" value="METAL-PSEUDOPALINE RECEPTOR CNTO"/>
    <property type="match status" value="1"/>
</dbReference>
<sequence length="749" mass="81240">MATQWKMMLLTGAALLTADRAAAQAAKAIPDDQAGATETADGNADITVTGLRQQYRGDVPLRELPQSVQVLSAEKLADAGIVRLDDALDFASGVSRQNNFGGFFDSFSIRGFAGDDNTASSYLLNGFPASRGYGGIRDTSNVERIEILKGPSSALFGRGEPGGAINIVTKKPQFDRFAAGVTAAYGTFDRFRGEADINAPIAGSVALRVTGAYDEGDSFRDFVHFKKYTVTPSVLAALDRDTRLSYELEYVRQEAPFDRGIAAVDGDPQGLPRGLFLGEPGDGDIVVDALGHQVQLQHDFSTRWSLLLGGSYRNTSLEGFSSDPENVDGRQPYFSNAAVATTPILSRQRRFRNYDTRNLVFRAELSGHLDTGSIRHHLLFGADYDEFDLATRQDRFRPGTGANALSASATPAQLAGANAINVFAPVYGNLPSLVPFTDQRERQWSWGLYLQDQIDITDALKVRLGGRYDHLEQQVDFRIRSGAGVPALAARQVQQRFSPQVGIAYVVGVPLTLYASYARGFRANAGTGAPDTRGAATLFQPEYTQSYEVGAKFAALEERLTGTIALFQLDKENVLTADPTNPGFSRALGKARSRGIEFDADLSLPADLRLAVTFAYLDAEVRAAASDPNFGYQLRIGDPLINIPETSGSALLFKDFTLGDRTLTIGGGVNYAGQRLGETGYRFPDGSFFKLPAYTTIRLHAAVDVTATVRISGEVTNLFDRDYSSSSYSRVWIQPGAPRQFLVRAGFKI</sequence>
<evidence type="ECO:0000313" key="16">
    <source>
        <dbReference type="EMBL" id="PTQ58659.1"/>
    </source>
</evidence>
<evidence type="ECO:0000256" key="12">
    <source>
        <dbReference type="PROSITE-ProRule" id="PRU01360"/>
    </source>
</evidence>
<feature type="domain" description="TonB-dependent receptor-like beta-barrel" evidence="14">
    <location>
        <begin position="236"/>
        <end position="718"/>
    </location>
</feature>
<dbReference type="Pfam" id="PF00593">
    <property type="entry name" value="TonB_dep_Rec_b-barrel"/>
    <property type="match status" value="1"/>
</dbReference>
<evidence type="ECO:0000256" key="11">
    <source>
        <dbReference type="ARBA" id="ARBA00023237"/>
    </source>
</evidence>
<evidence type="ECO:0000259" key="14">
    <source>
        <dbReference type="Pfam" id="PF00593"/>
    </source>
</evidence>
<dbReference type="Gene3D" id="2.40.170.20">
    <property type="entry name" value="TonB-dependent receptor, beta-barrel domain"/>
    <property type="match status" value="1"/>
</dbReference>
<evidence type="ECO:0000259" key="15">
    <source>
        <dbReference type="Pfam" id="PF07715"/>
    </source>
</evidence>
<dbReference type="NCBIfam" id="TIGR01783">
    <property type="entry name" value="TonB-siderophor"/>
    <property type="match status" value="1"/>
</dbReference>
<dbReference type="FunFam" id="2.170.130.10:FF:000001">
    <property type="entry name" value="Catecholate siderophore TonB-dependent receptor"/>
    <property type="match status" value="1"/>
</dbReference>